<dbReference type="Gene3D" id="1.10.287.950">
    <property type="entry name" value="Methyl-accepting chemotaxis protein"/>
    <property type="match status" value="1"/>
</dbReference>
<dbReference type="AlphaFoldDB" id="A0A069RN11"/>
<comment type="caution">
    <text evidence="7">The sequence shown here is derived from an EMBL/GenBank/DDBJ whole genome shotgun (WGS) entry which is preliminary data.</text>
</comment>
<dbReference type="RefSeq" id="WP_161694557.1">
    <property type="nucleotide sequence ID" value="NZ_JJMM01000010.1"/>
</dbReference>
<dbReference type="EMBL" id="JJMM01000010">
    <property type="protein sequence ID" value="KDR95567.1"/>
    <property type="molecule type" value="Genomic_DNA"/>
</dbReference>
<dbReference type="eggNOG" id="COG0840">
    <property type="taxonomic scope" value="Bacteria"/>
</dbReference>
<dbReference type="PANTHER" id="PTHR32089:SF112">
    <property type="entry name" value="LYSOZYME-LIKE PROTEIN-RELATED"/>
    <property type="match status" value="1"/>
</dbReference>
<dbReference type="Proteomes" id="UP000027946">
    <property type="component" value="Unassembled WGS sequence"/>
</dbReference>
<dbReference type="SMART" id="SM00304">
    <property type="entry name" value="HAMP"/>
    <property type="match status" value="1"/>
</dbReference>
<reference evidence="7 8" key="1">
    <citation type="submission" date="2014-03" db="EMBL/GenBank/DDBJ databases">
        <title>Genome sequence of Clostridium litorale W6, DSM 5388.</title>
        <authorList>
            <person name="Poehlein A."/>
            <person name="Jagirdar A."/>
            <person name="Khonsari B."/>
            <person name="Chibani C.M."/>
            <person name="Gutierrez Gutierrez D.A."/>
            <person name="Davydova E."/>
            <person name="Alghaithi H.S."/>
            <person name="Nair K.P."/>
            <person name="Dhamotharan K."/>
            <person name="Chandran L."/>
            <person name="G W."/>
            <person name="Daniel R."/>
        </authorList>
    </citation>
    <scope>NUCLEOTIDE SEQUENCE [LARGE SCALE GENOMIC DNA]</scope>
    <source>
        <strain evidence="7 8">W6</strain>
    </source>
</reference>
<dbReference type="Pfam" id="PF00015">
    <property type="entry name" value="MCPsignal"/>
    <property type="match status" value="1"/>
</dbReference>
<comment type="similarity">
    <text evidence="2">Belongs to the methyl-accepting chemotaxis (MCP) protein family.</text>
</comment>
<dbReference type="InterPro" id="IPR003660">
    <property type="entry name" value="HAMP_dom"/>
</dbReference>
<organism evidence="7 8">
    <name type="scientific">Peptoclostridium litorale DSM 5388</name>
    <dbReference type="NCBI Taxonomy" id="1121324"/>
    <lineage>
        <taxon>Bacteria</taxon>
        <taxon>Bacillati</taxon>
        <taxon>Bacillota</taxon>
        <taxon>Clostridia</taxon>
        <taxon>Peptostreptococcales</taxon>
        <taxon>Peptoclostridiaceae</taxon>
        <taxon>Peptoclostridium</taxon>
    </lineage>
</organism>
<dbReference type="PRINTS" id="PR00260">
    <property type="entry name" value="CHEMTRNSDUCR"/>
</dbReference>
<dbReference type="Gene3D" id="1.10.8.500">
    <property type="entry name" value="HAMP domain in histidine kinase"/>
    <property type="match status" value="1"/>
</dbReference>
<sequence>MFENFKARRKKRKSMPSCRKIYMFKNLKTSAKMTILSGFMIIMLIFVGGMGFYYNMKANSRLSQMFNDNLKPIEHLGSAKAYTTQLEKNIVELIEASREGDEDAMKAFMSEIGQSSSGITRQIKDYEQGRMDEFETEALLAFKENRRIFIGTLEEIKTLAREGDPDEAYRVLKSSEGIISRYHIELEKLIQHNIQMADTIKDKNDREYGIVSKELSFIITAAAAASIVLSLYISRRIVETVNETNSRLAMISKGDLSGEVPEKFKSGKDELSQMANSIYIMQNGLRDLLKRVKNSSDVVFSSSEQLSRITQEANIAATEVASAIQQVAQGATEQAADSDNVLNETLLLGNEIEEAGIVVEHMDRLSDETASLSKKGTESINMLNEKVIESGNMSKMVDSEIQGVYEYSKSIENIVAMIDKIAKQTNLLALNASIEAARAGEAGSGFAVVAQEIRLLSEETEGATGKIKELVSNIQSKSYSAVNTMNESQKAMDEQNRSIEDARHIFEETLEMIGKLNVKISEVSERVMAVDKHKDGIIAAVQNISALTEESCAATEETSASTQEQLASMLQIENHANELRRISGELEIDISKFKI</sequence>
<evidence type="ECO:0000259" key="6">
    <source>
        <dbReference type="PROSITE" id="PS50885"/>
    </source>
</evidence>
<dbReference type="PROSITE" id="PS50885">
    <property type="entry name" value="HAMP"/>
    <property type="match status" value="1"/>
</dbReference>
<keyword evidence="1 3" id="KW-0807">Transducer</keyword>
<evidence type="ECO:0000256" key="1">
    <source>
        <dbReference type="ARBA" id="ARBA00023224"/>
    </source>
</evidence>
<feature type="domain" description="HAMP" evidence="6">
    <location>
        <begin position="235"/>
        <end position="290"/>
    </location>
</feature>
<keyword evidence="4" id="KW-0812">Transmembrane</keyword>
<dbReference type="SMART" id="SM00283">
    <property type="entry name" value="MA"/>
    <property type="match status" value="1"/>
</dbReference>
<dbReference type="GO" id="GO:0016020">
    <property type="term" value="C:membrane"/>
    <property type="evidence" value="ECO:0007669"/>
    <property type="project" value="InterPro"/>
</dbReference>
<dbReference type="GO" id="GO:0006935">
    <property type="term" value="P:chemotaxis"/>
    <property type="evidence" value="ECO:0007669"/>
    <property type="project" value="InterPro"/>
</dbReference>
<dbReference type="SUPFAM" id="SSF58104">
    <property type="entry name" value="Methyl-accepting chemotaxis protein (MCP) signaling domain"/>
    <property type="match status" value="1"/>
</dbReference>
<dbReference type="STRING" id="1121324.CLIT_10c02940"/>
<name>A0A069RN11_PEPLI</name>
<evidence type="ECO:0000256" key="4">
    <source>
        <dbReference type="SAM" id="Phobius"/>
    </source>
</evidence>
<dbReference type="PANTHER" id="PTHR32089">
    <property type="entry name" value="METHYL-ACCEPTING CHEMOTAXIS PROTEIN MCPB"/>
    <property type="match status" value="1"/>
</dbReference>
<evidence type="ECO:0000256" key="3">
    <source>
        <dbReference type="PROSITE-ProRule" id="PRU00284"/>
    </source>
</evidence>
<feature type="transmembrane region" description="Helical" evidence="4">
    <location>
        <begin position="33"/>
        <end position="54"/>
    </location>
</feature>
<keyword evidence="8" id="KW-1185">Reference proteome</keyword>
<dbReference type="InterPro" id="IPR004090">
    <property type="entry name" value="Chemotax_Me-accpt_rcpt"/>
</dbReference>
<dbReference type="Pfam" id="PF12729">
    <property type="entry name" value="4HB_MCP_1"/>
    <property type="match status" value="1"/>
</dbReference>
<gene>
    <name evidence="7" type="primary">mcpC2</name>
    <name evidence="7" type="ORF">CLIT_10c02940</name>
</gene>
<dbReference type="InterPro" id="IPR004089">
    <property type="entry name" value="MCPsignal_dom"/>
</dbReference>
<evidence type="ECO:0000313" key="7">
    <source>
        <dbReference type="EMBL" id="KDR95567.1"/>
    </source>
</evidence>
<protein>
    <submittedName>
        <fullName evidence="7">Methyl-accepting chemotaxis protein McpC</fullName>
    </submittedName>
</protein>
<dbReference type="GO" id="GO:0004888">
    <property type="term" value="F:transmembrane signaling receptor activity"/>
    <property type="evidence" value="ECO:0007669"/>
    <property type="project" value="InterPro"/>
</dbReference>
<dbReference type="GO" id="GO:0007165">
    <property type="term" value="P:signal transduction"/>
    <property type="evidence" value="ECO:0007669"/>
    <property type="project" value="UniProtKB-KW"/>
</dbReference>
<keyword evidence="4" id="KW-0472">Membrane</keyword>
<evidence type="ECO:0000313" key="8">
    <source>
        <dbReference type="Proteomes" id="UP000027946"/>
    </source>
</evidence>
<evidence type="ECO:0000259" key="5">
    <source>
        <dbReference type="PROSITE" id="PS50111"/>
    </source>
</evidence>
<keyword evidence="4" id="KW-1133">Transmembrane helix</keyword>
<dbReference type="PROSITE" id="PS50111">
    <property type="entry name" value="CHEMOTAXIS_TRANSDUC_2"/>
    <property type="match status" value="1"/>
</dbReference>
<proteinExistence type="inferred from homology"/>
<dbReference type="InterPro" id="IPR024478">
    <property type="entry name" value="HlyB_4HB_MCP"/>
</dbReference>
<feature type="domain" description="Methyl-accepting transducer" evidence="5">
    <location>
        <begin position="309"/>
        <end position="559"/>
    </location>
</feature>
<accession>A0A069RN11</accession>
<evidence type="ECO:0000256" key="2">
    <source>
        <dbReference type="ARBA" id="ARBA00029447"/>
    </source>
</evidence>